<feature type="domain" description="Soluble ligand binding" evidence="4">
    <location>
        <begin position="520"/>
        <end position="563"/>
    </location>
</feature>
<sequence length="869" mass="93986">MLRQLITGLSLVLLSLVLFRGEAFTEGGGVVAAAGGPAVVTSGGAPMAGPVAPMGSGFGPLAPVGGASSTAPAGMGGGSITSSGAIINSSSAIAPAAQQAPLGPTTAQSPAAPVAETSLDLSVSERAMQEAADGSQKAKPQATALAPLQQFGYNFFRGDARGFAPLTDVPVSNDYILGTGDRISLSIWGSVEANLELEVNQNGDLVVPKVGTIHVAGVSYGQLPGVLKGQIGQYLKDFHLSVTMNRLRLVKVYVVGQVKAPGDYSVPGLSTVLNVLTAAGGPTKNGSLRSIVVKRDGKVVETVDLYDFFLKGDKSKDIRLLPGDTMYVPSIGPVAGIAGNVRRPAIYELKHEKTLKDLLALADGLVPTGYLQRVQISRVDAHEKRTVSDINLDPKASGKVLDGVTASVAIKDLDVVKIFPIDATLRGYVRLDGYVLRPGDYALKPGMRVETLLAQDNLLPEYYGEAAQIIRLVAPDFHPEVLYFNVKQAMAKDPKQNLELQEFDSIKIFSRWEMEEMPQVRISGEVQKPGVYRLFSGMRVRDLLVFAGNLKLTAFTQNAEITRTDYTKTSVKNYSIIINLSKALAGDPQHNIPLEKFDELYIRKIPNWAEETERYITLKGEFVFPGVYPVYRGERLSSVIRRAGGYTERAYLRAAKLTRRSVQEQQQKRMDEALQRAEKDLMQKQATLASVAASKEELESTKATLEALTKTIEQMRKLKAEGRIVLNLSALQQFEDSTYNLVLEGGETLEVPPQPGVVHVLGNVYNQTSFVYEPEMDDVGSYLEKAGGPTSDADASEIYVVRADGSVVSKKQSSIWRFGGFDTTAMLPGDTLVVPQKIERTAWLRDIKDITQILSNVALAAGSVYLWFK</sequence>
<evidence type="ECO:0000256" key="1">
    <source>
        <dbReference type="ARBA" id="ARBA00022729"/>
    </source>
</evidence>
<dbReference type="PANTHER" id="PTHR33619:SF3">
    <property type="entry name" value="POLYSACCHARIDE EXPORT PROTEIN GFCE-RELATED"/>
    <property type="match status" value="1"/>
</dbReference>
<feature type="domain" description="Soluble ligand binding" evidence="4">
    <location>
        <begin position="616"/>
        <end position="662"/>
    </location>
</feature>
<name>B3E8W3_TRIL1</name>
<evidence type="ECO:0000313" key="5">
    <source>
        <dbReference type="EMBL" id="ACD95231.1"/>
    </source>
</evidence>
<evidence type="ECO:0000256" key="2">
    <source>
        <dbReference type="SAM" id="Coils"/>
    </source>
</evidence>
<dbReference type="InterPro" id="IPR049712">
    <property type="entry name" value="Poly_export"/>
</dbReference>
<dbReference type="Pfam" id="PF10531">
    <property type="entry name" value="SLBB"/>
    <property type="match status" value="5"/>
</dbReference>
<dbReference type="Gene3D" id="3.10.560.10">
    <property type="entry name" value="Outer membrane lipoprotein wza domain like"/>
    <property type="match status" value="5"/>
</dbReference>
<dbReference type="GO" id="GO:0015159">
    <property type="term" value="F:polysaccharide transmembrane transporter activity"/>
    <property type="evidence" value="ECO:0007669"/>
    <property type="project" value="InterPro"/>
</dbReference>
<protein>
    <submittedName>
        <fullName evidence="5">Polysaccharide export protein</fullName>
    </submittedName>
</protein>
<dbReference type="eggNOG" id="COG1596">
    <property type="taxonomic scope" value="Bacteria"/>
</dbReference>
<feature type="domain" description="Soluble ligand binding" evidence="4">
    <location>
        <begin position="757"/>
        <end position="807"/>
    </location>
</feature>
<evidence type="ECO:0000313" key="6">
    <source>
        <dbReference type="Proteomes" id="UP000002420"/>
    </source>
</evidence>
<dbReference type="KEGG" id="glo:Glov_1515"/>
<proteinExistence type="predicted"/>
<dbReference type="InterPro" id="IPR003715">
    <property type="entry name" value="Poly_export_N"/>
</dbReference>
<reference evidence="5 6" key="1">
    <citation type="submission" date="2008-05" db="EMBL/GenBank/DDBJ databases">
        <title>Complete sequence of chromosome of Geobacter lovleyi SZ.</title>
        <authorList>
            <consortium name="US DOE Joint Genome Institute"/>
            <person name="Lucas S."/>
            <person name="Copeland A."/>
            <person name="Lapidus A."/>
            <person name="Glavina del Rio T."/>
            <person name="Dalin E."/>
            <person name="Tice H."/>
            <person name="Bruce D."/>
            <person name="Goodwin L."/>
            <person name="Pitluck S."/>
            <person name="Chertkov O."/>
            <person name="Meincke L."/>
            <person name="Brettin T."/>
            <person name="Detter J.C."/>
            <person name="Han C."/>
            <person name="Tapia R."/>
            <person name="Kuske C.R."/>
            <person name="Schmutz J."/>
            <person name="Larimer F."/>
            <person name="Land M."/>
            <person name="Hauser L."/>
            <person name="Kyrpides N."/>
            <person name="Mikhailova N."/>
            <person name="Sung Y."/>
            <person name="Fletcher K.E."/>
            <person name="Ritalahti K.M."/>
            <person name="Loeffler F.E."/>
            <person name="Richardson P."/>
        </authorList>
    </citation>
    <scope>NUCLEOTIDE SEQUENCE [LARGE SCALE GENOMIC DNA]</scope>
    <source>
        <strain evidence="6">ATCC BAA-1151 / DSM 17278 / SZ</strain>
    </source>
</reference>
<keyword evidence="1" id="KW-0732">Signal</keyword>
<dbReference type="PANTHER" id="PTHR33619">
    <property type="entry name" value="POLYSACCHARIDE EXPORT PROTEIN GFCE-RELATED"/>
    <property type="match status" value="1"/>
</dbReference>
<dbReference type="InterPro" id="IPR019554">
    <property type="entry name" value="Soluble_ligand-bd"/>
</dbReference>
<keyword evidence="6" id="KW-1185">Reference proteome</keyword>
<dbReference type="Pfam" id="PF02563">
    <property type="entry name" value="Poly_export"/>
    <property type="match status" value="1"/>
</dbReference>
<dbReference type="Gene3D" id="3.30.1950.10">
    <property type="entry name" value="wza like domain"/>
    <property type="match status" value="1"/>
</dbReference>
<evidence type="ECO:0000259" key="3">
    <source>
        <dbReference type="Pfam" id="PF02563"/>
    </source>
</evidence>
<evidence type="ECO:0000259" key="4">
    <source>
        <dbReference type="Pfam" id="PF10531"/>
    </source>
</evidence>
<feature type="domain" description="Soluble ligand binding" evidence="4">
    <location>
        <begin position="251"/>
        <end position="299"/>
    </location>
</feature>
<dbReference type="STRING" id="398767.Glov_1515"/>
<feature type="coiled-coil region" evidence="2">
    <location>
        <begin position="660"/>
        <end position="718"/>
    </location>
</feature>
<feature type="domain" description="Soluble ligand binding" evidence="4">
    <location>
        <begin position="336"/>
        <end position="385"/>
    </location>
</feature>
<accession>B3E8W3</accession>
<keyword evidence="2" id="KW-0175">Coiled coil</keyword>
<organism evidence="5 6">
    <name type="scientific">Trichlorobacter lovleyi (strain ATCC BAA-1151 / DSM 17278 / SZ)</name>
    <name type="common">Geobacter lovleyi</name>
    <dbReference type="NCBI Taxonomy" id="398767"/>
    <lineage>
        <taxon>Bacteria</taxon>
        <taxon>Pseudomonadati</taxon>
        <taxon>Thermodesulfobacteriota</taxon>
        <taxon>Desulfuromonadia</taxon>
        <taxon>Geobacterales</taxon>
        <taxon>Geobacteraceae</taxon>
        <taxon>Trichlorobacter</taxon>
    </lineage>
</organism>
<gene>
    <name evidence="5" type="ordered locus">Glov_1515</name>
</gene>
<dbReference type="Proteomes" id="UP000002420">
    <property type="component" value="Chromosome"/>
</dbReference>
<dbReference type="AlphaFoldDB" id="B3E8W3"/>
<dbReference type="EMBL" id="CP001089">
    <property type="protein sequence ID" value="ACD95231.1"/>
    <property type="molecule type" value="Genomic_DNA"/>
</dbReference>
<feature type="domain" description="Polysaccharide export protein N-terminal" evidence="3">
    <location>
        <begin position="170"/>
        <end position="244"/>
    </location>
</feature>
<dbReference type="HOGENOM" id="CLU_011447_2_1_7"/>